<reference evidence="7" key="1">
    <citation type="journal article" date="2022" name="Proc. Natl. Acad. Sci. U.S.A.">
        <title>Life cycle and functional genomics of the unicellular red alga Galdieria for elucidating algal and plant evolution and industrial use.</title>
        <authorList>
            <person name="Hirooka S."/>
            <person name="Itabashi T."/>
            <person name="Ichinose T.M."/>
            <person name="Onuma R."/>
            <person name="Fujiwara T."/>
            <person name="Yamashita S."/>
            <person name="Jong L.W."/>
            <person name="Tomita R."/>
            <person name="Iwane A.H."/>
            <person name="Miyagishima S.Y."/>
        </authorList>
    </citation>
    <scope>NUCLEOTIDE SEQUENCE</scope>
    <source>
        <strain evidence="7">NBRC 102759</strain>
    </source>
</reference>
<gene>
    <name evidence="7" type="ORF">GpartN1_g5094.t1</name>
</gene>
<evidence type="ECO:0000259" key="6">
    <source>
        <dbReference type="PROSITE" id="PS50089"/>
    </source>
</evidence>
<evidence type="ECO:0000256" key="5">
    <source>
        <dbReference type="SAM" id="MobiDB-lite"/>
    </source>
</evidence>
<dbReference type="PROSITE" id="PS50089">
    <property type="entry name" value="ZF_RING_2"/>
    <property type="match status" value="1"/>
</dbReference>
<evidence type="ECO:0000313" key="7">
    <source>
        <dbReference type="EMBL" id="GJQ13303.1"/>
    </source>
</evidence>
<dbReference type="InterPro" id="IPR017907">
    <property type="entry name" value="Znf_RING_CS"/>
</dbReference>
<dbReference type="PANTHER" id="PTHR23327:SF42">
    <property type="entry name" value="LON PEPTIDASE N-TERMINAL DOMAIN AND RING FINGER PROTEIN C14F5.10C"/>
    <property type="match status" value="1"/>
</dbReference>
<keyword evidence="1" id="KW-0479">Metal-binding</keyword>
<evidence type="ECO:0000256" key="4">
    <source>
        <dbReference type="PROSITE-ProRule" id="PRU00175"/>
    </source>
</evidence>
<evidence type="ECO:0000256" key="2">
    <source>
        <dbReference type="ARBA" id="ARBA00022771"/>
    </source>
</evidence>
<accession>A0A9C7PYL6</accession>
<dbReference type="GO" id="GO:0061630">
    <property type="term" value="F:ubiquitin protein ligase activity"/>
    <property type="evidence" value="ECO:0007669"/>
    <property type="project" value="TreeGrafter"/>
</dbReference>
<dbReference type="Proteomes" id="UP001061958">
    <property type="component" value="Unassembled WGS sequence"/>
</dbReference>
<dbReference type="GO" id="GO:0008270">
    <property type="term" value="F:zinc ion binding"/>
    <property type="evidence" value="ECO:0007669"/>
    <property type="project" value="UniProtKB-KW"/>
</dbReference>
<dbReference type="InterPro" id="IPR027370">
    <property type="entry name" value="Znf-RING_euk"/>
</dbReference>
<evidence type="ECO:0000256" key="3">
    <source>
        <dbReference type="ARBA" id="ARBA00022833"/>
    </source>
</evidence>
<dbReference type="InterPro" id="IPR001841">
    <property type="entry name" value="Znf_RING"/>
</dbReference>
<dbReference type="Pfam" id="PF13445">
    <property type="entry name" value="zf-RING_UBOX"/>
    <property type="match status" value="1"/>
</dbReference>
<dbReference type="InterPro" id="IPR013083">
    <property type="entry name" value="Znf_RING/FYVE/PHD"/>
</dbReference>
<protein>
    <recommendedName>
        <fullName evidence="6">RING-type domain-containing protein</fullName>
    </recommendedName>
</protein>
<proteinExistence type="predicted"/>
<evidence type="ECO:0000256" key="1">
    <source>
        <dbReference type="ARBA" id="ARBA00022723"/>
    </source>
</evidence>
<keyword evidence="3" id="KW-0862">Zinc</keyword>
<keyword evidence="2 4" id="KW-0863">Zinc-finger</keyword>
<name>A0A9C7PYL6_9RHOD</name>
<reference evidence="7" key="2">
    <citation type="submission" date="2022-01" db="EMBL/GenBank/DDBJ databases">
        <authorList>
            <person name="Hirooka S."/>
            <person name="Miyagishima S.Y."/>
        </authorList>
    </citation>
    <scope>NUCLEOTIDE SEQUENCE</scope>
    <source>
        <strain evidence="7">NBRC 102759</strain>
    </source>
</reference>
<dbReference type="PROSITE" id="PS00518">
    <property type="entry name" value="ZF_RING_1"/>
    <property type="match status" value="1"/>
</dbReference>
<feature type="domain" description="RING-type" evidence="6">
    <location>
        <begin position="162"/>
        <end position="203"/>
    </location>
</feature>
<dbReference type="Gene3D" id="3.30.40.10">
    <property type="entry name" value="Zinc/RING finger domain, C3HC4 (zinc finger)"/>
    <property type="match status" value="1"/>
</dbReference>
<dbReference type="PANTHER" id="PTHR23327">
    <property type="entry name" value="RING FINGER PROTEIN 127"/>
    <property type="match status" value="1"/>
</dbReference>
<dbReference type="AlphaFoldDB" id="A0A9C7PYL6"/>
<dbReference type="SMART" id="SM00184">
    <property type="entry name" value="RING"/>
    <property type="match status" value="1"/>
</dbReference>
<feature type="region of interest" description="Disordered" evidence="5">
    <location>
        <begin position="1"/>
        <end position="30"/>
    </location>
</feature>
<sequence length="379" mass="42989">MTETTQGRYGAISPFASLEKQGQQPRTRRRTLSCDVQLINASSREPVSCPGDWDGLQRKWSLREGRVSENRDYEPPAVCQYENKEFVYKAPQIVKSHVPFVNSLEELAHKDRNSPQTSAPFLLGAQKKWGKESYSSSQRLKWGNSCLQPFLSPSLRLENFTCPICLYVFYEPITLRCSHTFCRSCISQAVYGPLNMSSCPVCRSELGLEPYEFAVNSLLTSIIEDVFPLHGELSKRMHEERANDLSLDASVQKALRRRPFTGRRVRRTMRNFGNLAAVFLHPEVIIACLLVLSLSTLLLAMIAFLRGFHDVKNTAVPGTITAGIGPHIANTAQIAFPFLSKRSGTVSNHIIQTQKWCLVSCWMERVYNSSFILMLRKFW</sequence>
<organism evidence="7 8">
    <name type="scientific">Galdieria partita</name>
    <dbReference type="NCBI Taxonomy" id="83374"/>
    <lineage>
        <taxon>Eukaryota</taxon>
        <taxon>Rhodophyta</taxon>
        <taxon>Bangiophyceae</taxon>
        <taxon>Galdieriales</taxon>
        <taxon>Galdieriaceae</taxon>
        <taxon>Galdieria</taxon>
    </lineage>
</organism>
<dbReference type="SUPFAM" id="SSF57850">
    <property type="entry name" value="RING/U-box"/>
    <property type="match status" value="1"/>
</dbReference>
<keyword evidence="8" id="KW-1185">Reference proteome</keyword>
<dbReference type="EMBL" id="BQMJ01000042">
    <property type="protein sequence ID" value="GJQ13303.1"/>
    <property type="molecule type" value="Genomic_DNA"/>
</dbReference>
<comment type="caution">
    <text evidence="7">The sequence shown here is derived from an EMBL/GenBank/DDBJ whole genome shotgun (WGS) entry which is preliminary data.</text>
</comment>
<dbReference type="OrthoDB" id="426657at2759"/>
<evidence type="ECO:0000313" key="8">
    <source>
        <dbReference type="Proteomes" id="UP001061958"/>
    </source>
</evidence>